<dbReference type="Pfam" id="PF18052">
    <property type="entry name" value="Rx_N"/>
    <property type="match status" value="1"/>
</dbReference>
<dbReference type="InterPro" id="IPR027417">
    <property type="entry name" value="P-loop_NTPase"/>
</dbReference>
<evidence type="ECO:0000256" key="4">
    <source>
        <dbReference type="ARBA" id="ARBA00022821"/>
    </source>
</evidence>
<dbReference type="Pfam" id="PF25019">
    <property type="entry name" value="LRR_R13L1-DRL21"/>
    <property type="match status" value="1"/>
</dbReference>
<dbReference type="PANTHER" id="PTHR36766:SF40">
    <property type="entry name" value="DISEASE RESISTANCE PROTEIN RGA3"/>
    <property type="match status" value="1"/>
</dbReference>
<evidence type="ECO:0008006" key="13">
    <source>
        <dbReference type="Google" id="ProtNLM"/>
    </source>
</evidence>
<dbReference type="InterPro" id="IPR041118">
    <property type="entry name" value="Rx_N"/>
</dbReference>
<evidence type="ECO:0000313" key="11">
    <source>
        <dbReference type="EMBL" id="KAH7567826.1"/>
    </source>
</evidence>
<dbReference type="Pfam" id="PF23559">
    <property type="entry name" value="WHD_DRP"/>
    <property type="match status" value="1"/>
</dbReference>
<evidence type="ECO:0000256" key="5">
    <source>
        <dbReference type="ARBA" id="ARBA00022840"/>
    </source>
</evidence>
<dbReference type="Gene3D" id="1.20.5.4130">
    <property type="match status" value="1"/>
</dbReference>
<dbReference type="PANTHER" id="PTHR36766">
    <property type="entry name" value="PLANT BROAD-SPECTRUM MILDEW RESISTANCE PROTEIN RPW8"/>
    <property type="match status" value="1"/>
</dbReference>
<feature type="domain" description="R13L1/DRL21-like LRR repeat region" evidence="10">
    <location>
        <begin position="412"/>
        <end position="529"/>
    </location>
</feature>
<keyword evidence="4" id="KW-0611">Plant defense</keyword>
<dbReference type="InterPro" id="IPR058922">
    <property type="entry name" value="WHD_DRP"/>
</dbReference>
<keyword evidence="1" id="KW-0433">Leucine-rich repeat</keyword>
<dbReference type="SUPFAM" id="SSF52540">
    <property type="entry name" value="P-loop containing nucleoside triphosphate hydrolases"/>
    <property type="match status" value="1"/>
</dbReference>
<dbReference type="InterPro" id="IPR032675">
    <property type="entry name" value="LRR_dom_sf"/>
</dbReference>
<dbReference type="Gene3D" id="3.40.50.300">
    <property type="entry name" value="P-loop containing nucleotide triphosphate hydrolases"/>
    <property type="match status" value="1"/>
</dbReference>
<evidence type="ECO:0000256" key="6">
    <source>
        <dbReference type="SAM" id="MobiDB-lite"/>
    </source>
</evidence>
<evidence type="ECO:0000256" key="1">
    <source>
        <dbReference type="ARBA" id="ARBA00022614"/>
    </source>
</evidence>
<feature type="compositionally biased region" description="Polar residues" evidence="6">
    <location>
        <begin position="65"/>
        <end position="74"/>
    </location>
</feature>
<dbReference type="EMBL" id="JAFEMO010000007">
    <property type="protein sequence ID" value="KAH7567826.1"/>
    <property type="molecule type" value="Genomic_DNA"/>
</dbReference>
<dbReference type="InterPro" id="IPR036388">
    <property type="entry name" value="WH-like_DNA-bd_sf"/>
</dbReference>
<evidence type="ECO:0000313" key="12">
    <source>
        <dbReference type="Proteomes" id="UP000827721"/>
    </source>
</evidence>
<accession>A0ABQ8HU51</accession>
<dbReference type="PRINTS" id="PR00364">
    <property type="entry name" value="DISEASERSIST"/>
</dbReference>
<protein>
    <recommendedName>
        <fullName evidence="13">Disease resistance RPP13-like protein 1</fullName>
    </recommendedName>
</protein>
<feature type="compositionally biased region" description="Basic and acidic residues" evidence="6">
    <location>
        <begin position="75"/>
        <end position="88"/>
    </location>
</feature>
<feature type="domain" description="NB-ARC" evidence="7">
    <location>
        <begin position="106"/>
        <end position="229"/>
    </location>
</feature>
<name>A0ABQ8HU51_9ROSI</name>
<evidence type="ECO:0000256" key="3">
    <source>
        <dbReference type="ARBA" id="ARBA00022741"/>
    </source>
</evidence>
<keyword evidence="2" id="KW-0677">Repeat</keyword>
<evidence type="ECO:0000259" key="8">
    <source>
        <dbReference type="Pfam" id="PF18052"/>
    </source>
</evidence>
<keyword evidence="3" id="KW-0547">Nucleotide-binding</keyword>
<keyword evidence="5" id="KW-0067">ATP-binding</keyword>
<feature type="region of interest" description="Disordered" evidence="6">
    <location>
        <begin position="63"/>
        <end position="98"/>
    </location>
</feature>
<dbReference type="InterPro" id="IPR056789">
    <property type="entry name" value="LRR_R13L1-DRL21"/>
</dbReference>
<dbReference type="Gene3D" id="3.80.10.10">
    <property type="entry name" value="Ribonuclease Inhibitor"/>
    <property type="match status" value="1"/>
</dbReference>
<evidence type="ECO:0000259" key="7">
    <source>
        <dbReference type="Pfam" id="PF00931"/>
    </source>
</evidence>
<reference evidence="11 12" key="1">
    <citation type="submission" date="2021-02" db="EMBL/GenBank/DDBJ databases">
        <title>Plant Genome Project.</title>
        <authorList>
            <person name="Zhang R.-G."/>
        </authorList>
    </citation>
    <scope>NUCLEOTIDE SEQUENCE [LARGE SCALE GENOMIC DNA]</scope>
    <source>
        <tissue evidence="11">Leaves</tissue>
    </source>
</reference>
<feature type="domain" description="Disease resistance protein winged helix" evidence="9">
    <location>
        <begin position="318"/>
        <end position="355"/>
    </location>
</feature>
<dbReference type="Proteomes" id="UP000827721">
    <property type="component" value="Unassembled WGS sequence"/>
</dbReference>
<keyword evidence="12" id="KW-1185">Reference proteome</keyword>
<gene>
    <name evidence="11" type="ORF">JRO89_XS07G0159500</name>
</gene>
<evidence type="ECO:0000259" key="9">
    <source>
        <dbReference type="Pfam" id="PF23559"/>
    </source>
</evidence>
<feature type="domain" description="Disease resistance N-terminal" evidence="8">
    <location>
        <begin position="7"/>
        <end position="71"/>
    </location>
</feature>
<proteinExistence type="predicted"/>
<comment type="caution">
    <text evidence="11">The sequence shown here is derived from an EMBL/GenBank/DDBJ whole genome shotgun (WGS) entry which is preliminary data.</text>
</comment>
<evidence type="ECO:0000256" key="2">
    <source>
        <dbReference type="ARBA" id="ARBA00022737"/>
    </source>
</evidence>
<evidence type="ECO:0000259" key="10">
    <source>
        <dbReference type="Pfam" id="PF25019"/>
    </source>
</evidence>
<dbReference type="Pfam" id="PF00931">
    <property type="entry name" value="NB-ARC"/>
    <property type="match status" value="1"/>
</dbReference>
<dbReference type="SUPFAM" id="SSF52058">
    <property type="entry name" value="L domain-like"/>
    <property type="match status" value="1"/>
</dbReference>
<sequence>MSILGVVKWENKLRIIYTVLEDAEEKQITNSFVKSWLVDLQNLAYDVEDILDEFSTVALERKLSDQPTETSTSKSPKERSNKVNRSDQRLSTTSLPEAHVYGRKEDQEAIIELLLNDEIIEDGISIIPIVGIGGVGKTTLAQNVYNDARVTSHSDLKGWACVSDDFDVTRVTKAILQLISSTNGDRSDLNKLQVQLEEKLLKKKFLIILDDIWNENYNMWTSFLRPFRAGSLRNFIGHPNLKEVGEKIVNKCHGLPLAAKTLGGLLRSNVNRNDWERILYSNIWDLPQERSDIIPALKLSYHYLPPHLKQCFAYCSLLPKDYEFQKEEVILLWMAHGFLQQEGSAIQMEDLGEIFLFRMENTVDDDKQNNISKNLCNLSYAGSRYDGIKKFETVYGANDFSNLSYNGRLHNKGEGTLRISGLENINDVADAKEADLSGKSDLRVLLLKWSNSVFRNEEMEMQVHDMLRPNQKLEQLTIDGYGGISLPVGQLSSLKKLYIQGMCGIKTVSPEFYANGCFPSLETHHFKNMGEWKEWISHGIGQEVKAFPHLQQLLIVDCPKLQGMLSEHLPSLKRLVIKRCRELSVLVASLPVGCRLSEEEVEIVGYEAPTSFLHMVLDSICLTKLPQALHNLNFLRRICISNCSEWVSFPEAALSSHLRAMDIGMPSRHMDR</sequence>
<dbReference type="InterPro" id="IPR002182">
    <property type="entry name" value="NB-ARC"/>
</dbReference>
<organism evidence="11 12">
    <name type="scientific">Xanthoceras sorbifolium</name>
    <dbReference type="NCBI Taxonomy" id="99658"/>
    <lineage>
        <taxon>Eukaryota</taxon>
        <taxon>Viridiplantae</taxon>
        <taxon>Streptophyta</taxon>
        <taxon>Embryophyta</taxon>
        <taxon>Tracheophyta</taxon>
        <taxon>Spermatophyta</taxon>
        <taxon>Magnoliopsida</taxon>
        <taxon>eudicotyledons</taxon>
        <taxon>Gunneridae</taxon>
        <taxon>Pentapetalae</taxon>
        <taxon>rosids</taxon>
        <taxon>malvids</taxon>
        <taxon>Sapindales</taxon>
        <taxon>Sapindaceae</taxon>
        <taxon>Xanthoceroideae</taxon>
        <taxon>Xanthoceras</taxon>
    </lineage>
</organism>
<dbReference type="Gene3D" id="1.10.10.10">
    <property type="entry name" value="Winged helix-like DNA-binding domain superfamily/Winged helix DNA-binding domain"/>
    <property type="match status" value="1"/>
</dbReference>